<feature type="region of interest" description="Disordered" evidence="7">
    <location>
        <begin position="1"/>
        <end position="21"/>
    </location>
</feature>
<proteinExistence type="inferred from homology"/>
<feature type="transmembrane region" description="Helical" evidence="8">
    <location>
        <begin position="313"/>
        <end position="330"/>
    </location>
</feature>
<name>A0A015K756_RHIIW</name>
<keyword evidence="6 8" id="KW-0472">Membrane</keyword>
<dbReference type="PANTHER" id="PTHR15301">
    <property type="entry name" value="INSULIN-INDUCED GENE 1"/>
    <property type="match status" value="1"/>
</dbReference>
<evidence type="ECO:0000256" key="5">
    <source>
        <dbReference type="ARBA" id="ARBA00022989"/>
    </source>
</evidence>
<keyword evidence="4" id="KW-0256">Endoplasmic reticulum</keyword>
<keyword evidence="3 8" id="KW-0812">Transmembrane</keyword>
<evidence type="ECO:0000256" key="2">
    <source>
        <dbReference type="ARBA" id="ARBA00007475"/>
    </source>
</evidence>
<dbReference type="EMBL" id="JEMT01023989">
    <property type="protein sequence ID" value="EXX63329.1"/>
    <property type="molecule type" value="Genomic_DNA"/>
</dbReference>
<gene>
    <name evidence="9" type="ORF">RirG_153150</name>
</gene>
<organism evidence="9 10">
    <name type="scientific">Rhizophagus irregularis (strain DAOM 197198w)</name>
    <name type="common">Glomus intraradices</name>
    <dbReference type="NCBI Taxonomy" id="1432141"/>
    <lineage>
        <taxon>Eukaryota</taxon>
        <taxon>Fungi</taxon>
        <taxon>Fungi incertae sedis</taxon>
        <taxon>Mucoromycota</taxon>
        <taxon>Glomeromycotina</taxon>
        <taxon>Glomeromycetes</taxon>
        <taxon>Glomerales</taxon>
        <taxon>Glomeraceae</taxon>
        <taxon>Rhizophagus</taxon>
    </lineage>
</organism>
<dbReference type="Proteomes" id="UP000022910">
    <property type="component" value="Unassembled WGS sequence"/>
</dbReference>
<evidence type="ECO:0000256" key="3">
    <source>
        <dbReference type="ARBA" id="ARBA00022692"/>
    </source>
</evidence>
<accession>A0A015K756</accession>
<dbReference type="GO" id="GO:0016126">
    <property type="term" value="P:sterol biosynthetic process"/>
    <property type="evidence" value="ECO:0007669"/>
    <property type="project" value="TreeGrafter"/>
</dbReference>
<dbReference type="InterPro" id="IPR025929">
    <property type="entry name" value="INSIG_fam"/>
</dbReference>
<evidence type="ECO:0000256" key="6">
    <source>
        <dbReference type="ARBA" id="ARBA00023136"/>
    </source>
</evidence>
<keyword evidence="10" id="KW-1185">Reference proteome</keyword>
<feature type="compositionally biased region" description="Low complexity" evidence="7">
    <location>
        <begin position="78"/>
        <end position="98"/>
    </location>
</feature>
<feature type="transmembrane region" description="Helical" evidence="8">
    <location>
        <begin position="155"/>
        <end position="174"/>
    </location>
</feature>
<feature type="transmembrane region" description="Helical" evidence="8">
    <location>
        <begin position="283"/>
        <end position="301"/>
    </location>
</feature>
<dbReference type="GO" id="GO:0005789">
    <property type="term" value="C:endoplasmic reticulum membrane"/>
    <property type="evidence" value="ECO:0007669"/>
    <property type="project" value="UniProtKB-SubCell"/>
</dbReference>
<sequence>MSPINAPQIPPNNPSNIATYTPSNTSTGNLFALLKDNNTFTISIETLIKATAIDQTPITNKNSKIVKQTKPTHKRSKSSISRIHSNNNNNNNNNSINNKSLKLIKSSTSTEIKKNFTPNSQQNLNLSNMSAVPQLAKLTQKNDNYKFLSYYPPRFLTLFLLGSLTSFVIDHLLTQNHITEYPKDIPKLIDTAAWIPPTCGASAVLVGSLFPFADYWFMRKPQEFQREWSNVMRCMGGFIGVAYAATKLSWNSNYQVSCTLALISIVLWFLFDRTSHGFMMSTLFSSIGTGVMYMLVSNGIYSFTHADFFGVRSWIPCILYSSCVCFGTIGRQLMIVPEEWFEPEQKEQGKSSEVKTAKLD</sequence>
<reference evidence="9 10" key="1">
    <citation type="submission" date="2014-02" db="EMBL/GenBank/DDBJ databases">
        <title>Single nucleus genome sequencing reveals high similarity among nuclei of an endomycorrhizal fungus.</title>
        <authorList>
            <person name="Lin K."/>
            <person name="Geurts R."/>
            <person name="Zhang Z."/>
            <person name="Limpens E."/>
            <person name="Saunders D.G."/>
            <person name="Mu D."/>
            <person name="Pang E."/>
            <person name="Cao H."/>
            <person name="Cha H."/>
            <person name="Lin T."/>
            <person name="Zhou Q."/>
            <person name="Shang Y."/>
            <person name="Li Y."/>
            <person name="Ivanov S."/>
            <person name="Sharma T."/>
            <person name="Velzen R.V."/>
            <person name="Ruijter N.D."/>
            <person name="Aanen D.K."/>
            <person name="Win J."/>
            <person name="Kamoun S."/>
            <person name="Bisseling T."/>
            <person name="Huang S."/>
        </authorList>
    </citation>
    <scope>NUCLEOTIDE SEQUENCE [LARGE SCALE GENOMIC DNA]</scope>
    <source>
        <strain evidence="10">DAOM197198w</strain>
    </source>
</reference>
<evidence type="ECO:0000256" key="1">
    <source>
        <dbReference type="ARBA" id="ARBA00004477"/>
    </source>
</evidence>
<feature type="region of interest" description="Disordered" evidence="7">
    <location>
        <begin position="62"/>
        <end position="98"/>
    </location>
</feature>
<keyword evidence="5 8" id="KW-1133">Transmembrane helix</keyword>
<dbReference type="PANTHER" id="PTHR15301:SF3">
    <property type="entry name" value="PROTEIN NSG1-RELATED"/>
    <property type="match status" value="1"/>
</dbReference>
<evidence type="ECO:0000313" key="10">
    <source>
        <dbReference type="Proteomes" id="UP000022910"/>
    </source>
</evidence>
<dbReference type="Pfam" id="PF07281">
    <property type="entry name" value="INSIG"/>
    <property type="match status" value="1"/>
</dbReference>
<evidence type="ECO:0000256" key="8">
    <source>
        <dbReference type="SAM" id="Phobius"/>
    </source>
</evidence>
<comment type="similarity">
    <text evidence="2">Belongs to the INSIG family.</text>
</comment>
<feature type="transmembrane region" description="Helical" evidence="8">
    <location>
        <begin position="252"/>
        <end position="271"/>
    </location>
</feature>
<evidence type="ECO:0000256" key="4">
    <source>
        <dbReference type="ARBA" id="ARBA00022824"/>
    </source>
</evidence>
<dbReference type="OrthoDB" id="205546at2759"/>
<dbReference type="HOGENOM" id="CLU_852978_0_0_1"/>
<evidence type="ECO:0000313" key="9">
    <source>
        <dbReference type="EMBL" id="EXX63329.1"/>
    </source>
</evidence>
<dbReference type="SMR" id="A0A015K756"/>
<evidence type="ECO:0000256" key="7">
    <source>
        <dbReference type="SAM" id="MobiDB-lite"/>
    </source>
</evidence>
<protein>
    <submittedName>
        <fullName evidence="9">Nsg2p</fullName>
    </submittedName>
</protein>
<dbReference type="STRING" id="1432141.A0A015K756"/>
<dbReference type="AlphaFoldDB" id="A0A015K756"/>
<comment type="caution">
    <text evidence="9">The sequence shown here is derived from an EMBL/GenBank/DDBJ whole genome shotgun (WGS) entry which is preliminary data.</text>
</comment>
<feature type="transmembrane region" description="Helical" evidence="8">
    <location>
        <begin position="194"/>
        <end position="218"/>
    </location>
</feature>
<comment type="subcellular location">
    <subcellularLocation>
        <location evidence="1">Endoplasmic reticulum membrane</location>
        <topology evidence="1">Multi-pass membrane protein</topology>
    </subcellularLocation>
</comment>